<evidence type="ECO:0000313" key="3">
    <source>
        <dbReference type="Proteomes" id="UP001230504"/>
    </source>
</evidence>
<feature type="transmembrane region" description="Helical" evidence="1">
    <location>
        <begin position="44"/>
        <end position="63"/>
    </location>
</feature>
<organism evidence="2 3">
    <name type="scientific">Colletotrichum navitas</name>
    <dbReference type="NCBI Taxonomy" id="681940"/>
    <lineage>
        <taxon>Eukaryota</taxon>
        <taxon>Fungi</taxon>
        <taxon>Dikarya</taxon>
        <taxon>Ascomycota</taxon>
        <taxon>Pezizomycotina</taxon>
        <taxon>Sordariomycetes</taxon>
        <taxon>Hypocreomycetidae</taxon>
        <taxon>Glomerellales</taxon>
        <taxon>Glomerellaceae</taxon>
        <taxon>Colletotrichum</taxon>
        <taxon>Colletotrichum graminicola species complex</taxon>
    </lineage>
</organism>
<dbReference type="AlphaFoldDB" id="A0AAD8PJE2"/>
<gene>
    <name evidence="2" type="ORF">LY79DRAFT_585146</name>
</gene>
<name>A0AAD8PJE2_9PEZI</name>
<evidence type="ECO:0000313" key="2">
    <source>
        <dbReference type="EMBL" id="KAK1565920.1"/>
    </source>
</evidence>
<dbReference type="Proteomes" id="UP001230504">
    <property type="component" value="Unassembled WGS sequence"/>
</dbReference>
<reference evidence="2" key="1">
    <citation type="submission" date="2021-06" db="EMBL/GenBank/DDBJ databases">
        <title>Comparative genomics, transcriptomics and evolutionary studies reveal genomic signatures of adaptation to plant cell wall in hemibiotrophic fungi.</title>
        <authorList>
            <consortium name="DOE Joint Genome Institute"/>
            <person name="Baroncelli R."/>
            <person name="Diaz J.F."/>
            <person name="Benocci T."/>
            <person name="Peng M."/>
            <person name="Battaglia E."/>
            <person name="Haridas S."/>
            <person name="Andreopoulos W."/>
            <person name="Labutti K."/>
            <person name="Pangilinan J."/>
            <person name="Floch G.L."/>
            <person name="Makela M.R."/>
            <person name="Henrissat B."/>
            <person name="Grigoriev I.V."/>
            <person name="Crouch J.A."/>
            <person name="De Vries R.P."/>
            <person name="Sukno S.A."/>
            <person name="Thon M.R."/>
        </authorList>
    </citation>
    <scope>NUCLEOTIDE SEQUENCE</scope>
    <source>
        <strain evidence="2">CBS 125086</strain>
    </source>
</reference>
<dbReference type="EMBL" id="JAHLJV010000178">
    <property type="protein sequence ID" value="KAK1565920.1"/>
    <property type="molecule type" value="Genomic_DNA"/>
</dbReference>
<keyword evidence="1" id="KW-0472">Membrane</keyword>
<proteinExistence type="predicted"/>
<accession>A0AAD8PJE2</accession>
<evidence type="ECO:0000256" key="1">
    <source>
        <dbReference type="SAM" id="Phobius"/>
    </source>
</evidence>
<dbReference type="RefSeq" id="XP_060407171.1">
    <property type="nucleotide sequence ID" value="XM_060560473.1"/>
</dbReference>
<dbReference type="GeneID" id="85444713"/>
<keyword evidence="1" id="KW-1133">Transmembrane helix</keyword>
<sequence length="144" mass="16300">MARSSGYETLPFLDDEHSELAKYDHQLPTDKPLSSSSVRGRRSWCVVLIYVCLTILNGLWFLANVYHSRQTLPMTITGQLTSVEPRDAPIEVVKTRWDLPAGKRSAFTSYNRDEADAAWSTRSVGNNRTLPVNPILRGAWETYV</sequence>
<dbReference type="GO" id="GO:0043386">
    <property type="term" value="P:mycotoxin biosynthetic process"/>
    <property type="evidence" value="ECO:0007669"/>
    <property type="project" value="InterPro"/>
</dbReference>
<keyword evidence="3" id="KW-1185">Reference proteome</keyword>
<protein>
    <submittedName>
        <fullName evidence="2">Uncharacterized protein</fullName>
    </submittedName>
</protein>
<comment type="caution">
    <text evidence="2">The sequence shown here is derived from an EMBL/GenBank/DDBJ whole genome shotgun (WGS) entry which is preliminary data.</text>
</comment>
<keyword evidence="1" id="KW-0812">Transmembrane</keyword>